<organism evidence="1 2">
    <name type="scientific">Trichinella pseudospiralis</name>
    <name type="common">Parasitic roundworm</name>
    <dbReference type="NCBI Taxonomy" id="6337"/>
    <lineage>
        <taxon>Eukaryota</taxon>
        <taxon>Metazoa</taxon>
        <taxon>Ecdysozoa</taxon>
        <taxon>Nematoda</taxon>
        <taxon>Enoplea</taxon>
        <taxon>Dorylaimia</taxon>
        <taxon>Trichinellida</taxon>
        <taxon>Trichinellidae</taxon>
        <taxon>Trichinella</taxon>
    </lineage>
</organism>
<evidence type="ECO:0000313" key="2">
    <source>
        <dbReference type="Proteomes" id="UP000054995"/>
    </source>
</evidence>
<gene>
    <name evidence="1" type="ORF">T4D_8899</name>
</gene>
<protein>
    <submittedName>
        <fullName evidence="1">Uncharacterized protein</fullName>
    </submittedName>
</protein>
<keyword evidence="2" id="KW-1185">Reference proteome</keyword>
<name>A0A0V1FN94_TRIPS</name>
<comment type="caution">
    <text evidence="1">The sequence shown here is derived from an EMBL/GenBank/DDBJ whole genome shotgun (WGS) entry which is preliminary data.</text>
</comment>
<sequence>MNCILNSQYCWECELIICINELQNFVSRNYGLHIQKVANGIVKLIHSFNQLKFLRSYWLVLRSNTKVLFNS</sequence>
<accession>A0A0V1FN94</accession>
<evidence type="ECO:0000313" key="1">
    <source>
        <dbReference type="EMBL" id="KRY87215.1"/>
    </source>
</evidence>
<dbReference type="Proteomes" id="UP000054995">
    <property type="component" value="Unassembled WGS sequence"/>
</dbReference>
<dbReference type="AlphaFoldDB" id="A0A0V1FN94"/>
<reference evidence="1 2" key="1">
    <citation type="submission" date="2015-01" db="EMBL/GenBank/DDBJ databases">
        <title>Evolution of Trichinella species and genotypes.</title>
        <authorList>
            <person name="Korhonen P.K."/>
            <person name="Edoardo P."/>
            <person name="Giuseppe L.R."/>
            <person name="Gasser R.B."/>
        </authorList>
    </citation>
    <scope>NUCLEOTIDE SEQUENCE [LARGE SCALE GENOMIC DNA]</scope>
    <source>
        <strain evidence="1">ISS470</strain>
    </source>
</reference>
<dbReference type="EMBL" id="JYDT01000059">
    <property type="protein sequence ID" value="KRY87215.1"/>
    <property type="molecule type" value="Genomic_DNA"/>
</dbReference>
<proteinExistence type="predicted"/>